<feature type="compositionally biased region" description="Basic residues" evidence="1">
    <location>
        <begin position="111"/>
        <end position="130"/>
    </location>
</feature>
<feature type="compositionally biased region" description="Pro residues" evidence="1">
    <location>
        <begin position="60"/>
        <end position="110"/>
    </location>
</feature>
<keyword evidence="5" id="KW-1185">Reference proteome</keyword>
<evidence type="ECO:0000313" key="3">
    <source>
        <dbReference type="EMBL" id="KAB5512015.1"/>
    </source>
</evidence>
<dbReference type="Proteomes" id="UP000326939">
    <property type="component" value="Chromosome 19"/>
</dbReference>
<feature type="chain" id="PRO_5036147931" description="Extensin domain-containing protein" evidence="2">
    <location>
        <begin position="23"/>
        <end position="130"/>
    </location>
</feature>
<dbReference type="EMBL" id="VDCV01000019">
    <property type="protein sequence ID" value="KAB5512015.1"/>
    <property type="molecule type" value="Genomic_DNA"/>
</dbReference>
<protein>
    <recommendedName>
        <fullName evidence="6">Extensin domain-containing protein</fullName>
    </recommendedName>
</protein>
<evidence type="ECO:0008006" key="6">
    <source>
        <dbReference type="Google" id="ProtNLM"/>
    </source>
</evidence>
<accession>A0A5N5J300</accession>
<dbReference type="AlphaFoldDB" id="A0A5N5J300"/>
<organism evidence="4 5">
    <name type="scientific">Salix brachista</name>
    <dbReference type="NCBI Taxonomy" id="2182728"/>
    <lineage>
        <taxon>Eukaryota</taxon>
        <taxon>Viridiplantae</taxon>
        <taxon>Streptophyta</taxon>
        <taxon>Embryophyta</taxon>
        <taxon>Tracheophyta</taxon>
        <taxon>Spermatophyta</taxon>
        <taxon>Magnoliopsida</taxon>
        <taxon>eudicotyledons</taxon>
        <taxon>Gunneridae</taxon>
        <taxon>Pentapetalae</taxon>
        <taxon>rosids</taxon>
        <taxon>fabids</taxon>
        <taxon>Malpighiales</taxon>
        <taxon>Salicaceae</taxon>
        <taxon>Saliceae</taxon>
        <taxon>Salix</taxon>
    </lineage>
</organism>
<name>A0A5N5J300_9ROSI</name>
<reference evidence="4" key="3">
    <citation type="submission" date="2019-05" db="EMBL/GenBank/DDBJ databases">
        <authorList>
            <person name="Zhang R."/>
        </authorList>
    </citation>
    <scope>NUCLEOTIDE SEQUENCE [LARGE SCALE GENOMIC DNA]</scope>
    <source>
        <strain evidence="4">Br00</strain>
        <tissue evidence="4">Leaf</tissue>
    </source>
</reference>
<reference evidence="5" key="1">
    <citation type="journal article" date="2019" name="Gigascience">
        <title>De novo genome assembly of the endangered Acer yangbiense, a plant species with extremely small populations endemic to Yunnan Province, China.</title>
        <authorList>
            <person name="Yang J."/>
            <person name="Wariss H.M."/>
            <person name="Tao L."/>
            <person name="Zhang R."/>
            <person name="Yun Q."/>
            <person name="Hollingsworth P."/>
            <person name="Dao Z."/>
            <person name="Luo G."/>
            <person name="Guo H."/>
            <person name="Ma Y."/>
            <person name="Sun W."/>
        </authorList>
    </citation>
    <scope>NUCLEOTIDE SEQUENCE [LARGE SCALE GENOMIC DNA]</scope>
    <source>
        <strain evidence="5">cv. br00</strain>
    </source>
</reference>
<evidence type="ECO:0000256" key="2">
    <source>
        <dbReference type="SAM" id="SignalP"/>
    </source>
</evidence>
<dbReference type="EMBL" id="VDCV01000019">
    <property type="protein sequence ID" value="KAB5512035.1"/>
    <property type="molecule type" value="Genomic_DNA"/>
</dbReference>
<reference evidence="4" key="2">
    <citation type="journal article" date="2019" name="Nat. Commun.">
        <title>Genome-wide analysis of Cushion willow provides insights into alpine plant divergence in a biodiversity hotspot.</title>
        <authorList>
            <person name="Chen J.H."/>
            <person name="Huang Y."/>
            <person name="Brachi B."/>
            <person name="Yun Q.Z."/>
            <person name="Zhang W."/>
            <person name="Lu W."/>
            <person name="Li H.N."/>
            <person name="Li W.Q."/>
            <person name="Sun X.D."/>
            <person name="Wang G.Y."/>
            <person name="He J."/>
            <person name="Zhou Z."/>
            <person name="Chen K.Y."/>
            <person name="Ji Y.H."/>
            <person name="Shi M.M."/>
            <person name="Sun W.G."/>
            <person name="Yang Y.P."/>
            <person name="Zhang R.G."/>
            <person name="Abbott R.J."/>
            <person name="Sun H."/>
        </authorList>
    </citation>
    <scope>NUCLEOTIDE SEQUENCE</scope>
    <source>
        <strain evidence="4">Br00</strain>
        <tissue evidence="4">Leaf</tissue>
    </source>
</reference>
<feature type="region of interest" description="Disordered" evidence="1">
    <location>
        <begin position="59"/>
        <end position="130"/>
    </location>
</feature>
<keyword evidence="2" id="KW-0732">Signal</keyword>
<evidence type="ECO:0000313" key="4">
    <source>
        <dbReference type="EMBL" id="KAB5512035.1"/>
    </source>
</evidence>
<comment type="caution">
    <text evidence="4">The sequence shown here is derived from an EMBL/GenBank/DDBJ whole genome shotgun (WGS) entry which is preliminary data.</text>
</comment>
<evidence type="ECO:0000313" key="5">
    <source>
        <dbReference type="Proteomes" id="UP000326939"/>
    </source>
</evidence>
<gene>
    <name evidence="3" type="ORF">DKX38_029043</name>
    <name evidence="4" type="ORF">DKX38_029063</name>
</gene>
<sequence length="130" mass="14208">MSAISSLLRFLFIHALLLSSHGSYICKAFEWEAPSRSSSDAISLNDFPSYKLGVLRRRIPLPPSPRVNPPRGQSPPPLRAPPSPPPPPQAPPPPPPLAPPPLPQRAPPPPPRRRCSNSHPRRRCSKSPPP</sequence>
<proteinExistence type="predicted"/>
<evidence type="ECO:0000256" key="1">
    <source>
        <dbReference type="SAM" id="MobiDB-lite"/>
    </source>
</evidence>
<feature type="signal peptide" evidence="2">
    <location>
        <begin position="1"/>
        <end position="22"/>
    </location>
</feature>